<evidence type="ECO:0000256" key="3">
    <source>
        <dbReference type="ARBA" id="ARBA00022801"/>
    </source>
</evidence>
<evidence type="ECO:0000256" key="1">
    <source>
        <dbReference type="ARBA" id="ARBA00004308"/>
    </source>
</evidence>
<dbReference type="EMBL" id="CATNWA010000301">
    <property type="protein sequence ID" value="CAI9536124.1"/>
    <property type="molecule type" value="Genomic_DNA"/>
</dbReference>
<dbReference type="InterPro" id="IPR012908">
    <property type="entry name" value="PGAP1-ab_dom-like"/>
</dbReference>
<sequence>MVNNYWILNAKKLQNVTVLSVAGGFRDFQVRSGLTFLPASELYTSALSVVSTSVPRTWASTDHLSIVWCKELILATARALFDLIDGKTKQITNDPKKRMSVLSHHFVRHPAKQYESSYETITSVPVSSTWVFVETRNWKHSVTGACSETYFAFPLLDKRNAHSHFHCRSTHLYTHSWIFGCEEDSAKW</sequence>
<gene>
    <name evidence="7" type="ORF">SPARVUS_LOCUS984619</name>
</gene>
<keyword evidence="5" id="KW-0472">Membrane</keyword>
<keyword evidence="3" id="KW-0378">Hydrolase</keyword>
<evidence type="ECO:0000313" key="8">
    <source>
        <dbReference type="Proteomes" id="UP001162483"/>
    </source>
</evidence>
<comment type="subcellular location">
    <subcellularLocation>
        <location evidence="1">Endomembrane system</location>
    </subcellularLocation>
</comment>
<dbReference type="PANTHER" id="PTHR15495:SF7">
    <property type="entry name" value="GPI INOSITOL-DEACYLASE"/>
    <property type="match status" value="1"/>
</dbReference>
<dbReference type="Pfam" id="PF07819">
    <property type="entry name" value="PGAP1"/>
    <property type="match status" value="1"/>
</dbReference>
<proteinExistence type="predicted"/>
<name>A0ABN9AJF2_9NEOB</name>
<feature type="domain" description="GPI inositol-deacylase PGAP1-like alpha/beta" evidence="6">
    <location>
        <begin position="2"/>
        <end position="82"/>
    </location>
</feature>
<keyword evidence="8" id="KW-1185">Reference proteome</keyword>
<dbReference type="PANTHER" id="PTHR15495">
    <property type="entry name" value="NEGATIVE REGULATOR OF VESICLE FORMATION-RELATED"/>
    <property type="match status" value="1"/>
</dbReference>
<evidence type="ECO:0000256" key="5">
    <source>
        <dbReference type="ARBA" id="ARBA00023136"/>
    </source>
</evidence>
<evidence type="ECO:0000256" key="4">
    <source>
        <dbReference type="ARBA" id="ARBA00022989"/>
    </source>
</evidence>
<evidence type="ECO:0000259" key="6">
    <source>
        <dbReference type="Pfam" id="PF07819"/>
    </source>
</evidence>
<keyword evidence="4" id="KW-1133">Transmembrane helix</keyword>
<protein>
    <recommendedName>
        <fullName evidence="6">GPI inositol-deacylase PGAP1-like alpha/beta domain-containing protein</fullName>
    </recommendedName>
</protein>
<keyword evidence="2" id="KW-0812">Transmembrane</keyword>
<comment type="caution">
    <text evidence="7">The sequence shown here is derived from an EMBL/GenBank/DDBJ whole genome shotgun (WGS) entry which is preliminary data.</text>
</comment>
<reference evidence="7" key="1">
    <citation type="submission" date="2023-05" db="EMBL/GenBank/DDBJ databases">
        <authorList>
            <person name="Stuckert A."/>
        </authorList>
    </citation>
    <scope>NUCLEOTIDE SEQUENCE</scope>
</reference>
<evidence type="ECO:0000256" key="2">
    <source>
        <dbReference type="ARBA" id="ARBA00022692"/>
    </source>
</evidence>
<dbReference type="InterPro" id="IPR039529">
    <property type="entry name" value="PGAP1/BST1"/>
</dbReference>
<accession>A0ABN9AJF2</accession>
<dbReference type="Proteomes" id="UP001162483">
    <property type="component" value="Unassembled WGS sequence"/>
</dbReference>
<organism evidence="7 8">
    <name type="scientific">Staurois parvus</name>
    <dbReference type="NCBI Taxonomy" id="386267"/>
    <lineage>
        <taxon>Eukaryota</taxon>
        <taxon>Metazoa</taxon>
        <taxon>Chordata</taxon>
        <taxon>Craniata</taxon>
        <taxon>Vertebrata</taxon>
        <taxon>Euteleostomi</taxon>
        <taxon>Amphibia</taxon>
        <taxon>Batrachia</taxon>
        <taxon>Anura</taxon>
        <taxon>Neobatrachia</taxon>
        <taxon>Ranoidea</taxon>
        <taxon>Ranidae</taxon>
        <taxon>Staurois</taxon>
    </lineage>
</organism>
<evidence type="ECO:0000313" key="7">
    <source>
        <dbReference type="EMBL" id="CAI9536124.1"/>
    </source>
</evidence>